<organism evidence="2 3">
    <name type="scientific">Pseudomonas shahriarae</name>
    <dbReference type="NCBI Taxonomy" id="2745512"/>
    <lineage>
        <taxon>Bacteria</taxon>
        <taxon>Pseudomonadati</taxon>
        <taxon>Pseudomonadota</taxon>
        <taxon>Gammaproteobacteria</taxon>
        <taxon>Pseudomonadales</taxon>
        <taxon>Pseudomonadaceae</taxon>
        <taxon>Pseudomonas</taxon>
    </lineage>
</organism>
<keyword evidence="1" id="KW-0732">Signal</keyword>
<protein>
    <recommendedName>
        <fullName evidence="4">DUF4198 domain-containing protein</fullName>
    </recommendedName>
</protein>
<proteinExistence type="predicted"/>
<feature type="signal peptide" evidence="1">
    <location>
        <begin position="1"/>
        <end position="23"/>
    </location>
</feature>
<feature type="chain" id="PRO_5047491607" description="DUF4198 domain-containing protein" evidence="1">
    <location>
        <begin position="24"/>
        <end position="279"/>
    </location>
</feature>
<dbReference type="Proteomes" id="UP001148189">
    <property type="component" value="Unassembled WGS sequence"/>
</dbReference>
<reference evidence="2" key="1">
    <citation type="submission" date="2022-05" db="EMBL/GenBank/DDBJ databases">
        <title>Novel Pseudomonas spp. Isolated from a Rainbow Trout Aquaculture Facility.</title>
        <authorList>
            <person name="Testerman T."/>
            <person name="Graf J."/>
        </authorList>
    </citation>
    <scope>NUCLEOTIDE SEQUENCE</scope>
    <source>
        <strain evidence="2">ID1050</strain>
    </source>
</reference>
<keyword evidence="3" id="KW-1185">Reference proteome</keyword>
<evidence type="ECO:0000256" key="1">
    <source>
        <dbReference type="SAM" id="SignalP"/>
    </source>
</evidence>
<evidence type="ECO:0008006" key="4">
    <source>
        <dbReference type="Google" id="ProtNLM"/>
    </source>
</evidence>
<gene>
    <name evidence="2" type="ORF">M5G21_11080</name>
</gene>
<sequence>MDTKQVLTVGLAVLGAATMPSMAAQESIKGTFALPGESEKAVGALIVKETGPLTRELSIAFTDKATGQPIVQFDEELTQRLHVLATDSHFTSFIHEHAAKLGADGRFKVAMKFPRPGTYYVYADAVPSGLGQQVVRFEVPVQGGSDAVAQAPSKPEQGSDGPYTVKLDTSALRAGSESMMSLTVLKDGKPAQDLDTYLGVAAHAVFVSTDELDYVHAHAMAAQAAHGGHGDHGDPGAVSAQLMLHAKPAHAGPYALWIQFKGGDKIRTVPFLVTVPAAS</sequence>
<dbReference type="RefSeq" id="WP_169990033.1">
    <property type="nucleotide sequence ID" value="NZ_JAMDHD010000018.1"/>
</dbReference>
<dbReference type="EMBL" id="JAMDHD010000018">
    <property type="protein sequence ID" value="MDD0985507.1"/>
    <property type="molecule type" value="Genomic_DNA"/>
</dbReference>
<evidence type="ECO:0000313" key="2">
    <source>
        <dbReference type="EMBL" id="MDD0985507.1"/>
    </source>
</evidence>
<accession>A0ABT5NCW7</accession>
<name>A0ABT5NCW7_9PSED</name>
<evidence type="ECO:0000313" key="3">
    <source>
        <dbReference type="Proteomes" id="UP001148189"/>
    </source>
</evidence>
<comment type="caution">
    <text evidence="2">The sequence shown here is derived from an EMBL/GenBank/DDBJ whole genome shotgun (WGS) entry which is preliminary data.</text>
</comment>